<reference evidence="9" key="1">
    <citation type="journal article" date="2014" name="Nat. Commun.">
        <title>The rainbow trout genome provides novel insights into evolution after whole-genome duplication in vertebrates.</title>
        <authorList>
            <person name="Berthelot C."/>
            <person name="Brunet F."/>
            <person name="Chalopin D."/>
            <person name="Juanchich A."/>
            <person name="Bernard M."/>
            <person name="Noel B."/>
            <person name="Bento P."/>
            <person name="Da Silva C."/>
            <person name="Labadie K."/>
            <person name="Alberti A."/>
            <person name="Aury J.M."/>
            <person name="Louis A."/>
            <person name="Dehais P."/>
            <person name="Bardou P."/>
            <person name="Montfort J."/>
            <person name="Klopp C."/>
            <person name="Cabau C."/>
            <person name="Gaspin C."/>
            <person name="Thorgaard G.H."/>
            <person name="Boussaha M."/>
            <person name="Quillet E."/>
            <person name="Guyomard R."/>
            <person name="Galiana D."/>
            <person name="Bobe J."/>
            <person name="Volff J.N."/>
            <person name="Genet C."/>
            <person name="Wincker P."/>
            <person name="Jaillon O."/>
            <person name="Roest Crollius H."/>
            <person name="Guiguen Y."/>
        </authorList>
    </citation>
    <scope>NUCLEOTIDE SEQUENCE [LARGE SCALE GENOMIC DNA]</scope>
</reference>
<evidence type="ECO:0000313" key="9">
    <source>
        <dbReference type="EMBL" id="CDQ87672.1"/>
    </source>
</evidence>
<accession>A0A060Y835</accession>
<evidence type="ECO:0000256" key="5">
    <source>
        <dbReference type="ARBA" id="ARBA00022737"/>
    </source>
</evidence>
<evidence type="ECO:0000313" key="10">
    <source>
        <dbReference type="Proteomes" id="UP000193380"/>
    </source>
</evidence>
<comment type="similarity">
    <text evidence="2">Belongs to the GLTP family.</text>
</comment>
<dbReference type="FunFam" id="1.10.3520.10:FF:000003">
    <property type="entry name" value="glycolipid transfer protein"/>
    <property type="match status" value="1"/>
</dbReference>
<feature type="domain" description="Glycolipid transfer protein" evidence="8">
    <location>
        <begin position="66"/>
        <end position="198"/>
    </location>
</feature>
<comment type="subcellular location">
    <subcellularLocation>
        <location evidence="1">Cytoplasm</location>
    </subcellularLocation>
</comment>
<evidence type="ECO:0000256" key="4">
    <source>
        <dbReference type="ARBA" id="ARBA00022490"/>
    </source>
</evidence>
<dbReference type="PaxDb" id="8022-A0A060Y835"/>
<dbReference type="PANTHER" id="PTHR10219:SF97">
    <property type="entry name" value="GLYCOLIPID TRANSFER PROTEIN"/>
    <property type="match status" value="1"/>
</dbReference>
<keyword evidence="3" id="KW-0813">Transport</keyword>
<keyword evidence="5" id="KW-0677">Repeat</keyword>
<gene>
    <name evidence="9" type="ORF">GSONMT00031798001</name>
</gene>
<evidence type="ECO:0000256" key="7">
    <source>
        <dbReference type="ARBA" id="ARBA00037246"/>
    </source>
</evidence>
<proteinExistence type="inferred from homology"/>
<dbReference type="InterPro" id="IPR014830">
    <property type="entry name" value="Glycolipid_transfer_prot_dom"/>
</dbReference>
<dbReference type="Gene3D" id="1.10.3520.10">
    <property type="entry name" value="Glycolipid transfer protein"/>
    <property type="match status" value="1"/>
</dbReference>
<sequence>MDKHSHANLVFLAKVYSSVALHSEHGRKQLLVVLFQKTIALLMDNQFGKLPADNAVNTKLFLESPFYCLGSKVFAPIKSDISGNITKIRGVFDKDPAKYATLQQIVEAEKETHGTEWPKVGATLALMWLKRGLCFIQILLQSLADGEKDENNPNLIRVNITKAYDQALKKYHGCLVQKIFKAVLLAAPYKSDFIKALSKGQEVTEEDCMASVRQFLVNFTATVDAIYEMCTTLNAELDYSV</sequence>
<dbReference type="EMBL" id="FR908066">
    <property type="protein sequence ID" value="CDQ87672.1"/>
    <property type="molecule type" value="Genomic_DNA"/>
</dbReference>
<keyword evidence="6" id="KW-0445">Lipid transport</keyword>
<dbReference type="PANTHER" id="PTHR10219">
    <property type="entry name" value="GLYCOLIPID TRANSFER PROTEIN-RELATED"/>
    <property type="match status" value="1"/>
</dbReference>
<comment type="function">
    <text evidence="7">Accelerates the intermembrane transfer of various glycolipids. Catalyzes the transfer of various glycosphingolipids between membranes but does not catalyze the transfer of phospholipids. May be involved in the intracellular translocation of glucosylceramides.</text>
</comment>
<name>A0A060Y835_ONCMY</name>
<dbReference type="GO" id="GO:0005829">
    <property type="term" value="C:cytosol"/>
    <property type="evidence" value="ECO:0007669"/>
    <property type="project" value="TreeGrafter"/>
</dbReference>
<protein>
    <recommendedName>
        <fullName evidence="8">Glycolipid transfer protein domain-containing protein</fullName>
    </recommendedName>
</protein>
<dbReference type="AlphaFoldDB" id="A0A060Y835"/>
<dbReference type="GO" id="GO:1902388">
    <property type="term" value="F:ceramide 1-phosphate transfer activity"/>
    <property type="evidence" value="ECO:0007669"/>
    <property type="project" value="TreeGrafter"/>
</dbReference>
<evidence type="ECO:0000256" key="6">
    <source>
        <dbReference type="ARBA" id="ARBA00023055"/>
    </source>
</evidence>
<dbReference type="STRING" id="8022.A0A060Y835"/>
<dbReference type="Proteomes" id="UP000193380">
    <property type="component" value="Unassembled WGS sequence"/>
</dbReference>
<keyword evidence="4" id="KW-0963">Cytoplasm</keyword>
<evidence type="ECO:0000256" key="1">
    <source>
        <dbReference type="ARBA" id="ARBA00004496"/>
    </source>
</evidence>
<dbReference type="GO" id="GO:1902387">
    <property type="term" value="F:ceramide 1-phosphate binding"/>
    <property type="evidence" value="ECO:0007669"/>
    <property type="project" value="TreeGrafter"/>
</dbReference>
<dbReference type="InterPro" id="IPR036497">
    <property type="entry name" value="GLTP_sf"/>
</dbReference>
<dbReference type="SUPFAM" id="SSF110004">
    <property type="entry name" value="Glycolipid transfer protein, GLTP"/>
    <property type="match status" value="1"/>
</dbReference>
<reference evidence="9" key="2">
    <citation type="submission" date="2014-03" db="EMBL/GenBank/DDBJ databases">
        <authorList>
            <person name="Genoscope - CEA"/>
        </authorList>
    </citation>
    <scope>NUCLEOTIDE SEQUENCE</scope>
</reference>
<evidence type="ECO:0000256" key="2">
    <source>
        <dbReference type="ARBA" id="ARBA00007148"/>
    </source>
</evidence>
<dbReference type="GO" id="GO:0016020">
    <property type="term" value="C:membrane"/>
    <property type="evidence" value="ECO:0007669"/>
    <property type="project" value="TreeGrafter"/>
</dbReference>
<evidence type="ECO:0000256" key="3">
    <source>
        <dbReference type="ARBA" id="ARBA00022448"/>
    </source>
</evidence>
<organism evidence="9 10">
    <name type="scientific">Oncorhynchus mykiss</name>
    <name type="common">Rainbow trout</name>
    <name type="synonym">Salmo gairdneri</name>
    <dbReference type="NCBI Taxonomy" id="8022"/>
    <lineage>
        <taxon>Eukaryota</taxon>
        <taxon>Metazoa</taxon>
        <taxon>Chordata</taxon>
        <taxon>Craniata</taxon>
        <taxon>Vertebrata</taxon>
        <taxon>Euteleostomi</taxon>
        <taxon>Actinopterygii</taxon>
        <taxon>Neopterygii</taxon>
        <taxon>Teleostei</taxon>
        <taxon>Protacanthopterygii</taxon>
        <taxon>Salmoniformes</taxon>
        <taxon>Salmonidae</taxon>
        <taxon>Salmoninae</taxon>
        <taxon>Oncorhynchus</taxon>
    </lineage>
</organism>
<dbReference type="Pfam" id="PF08718">
    <property type="entry name" value="GLTP"/>
    <property type="match status" value="1"/>
</dbReference>
<evidence type="ECO:0000259" key="8">
    <source>
        <dbReference type="Pfam" id="PF08718"/>
    </source>
</evidence>